<gene>
    <name evidence="1" type="ORF">N656DRAFT_774240</name>
</gene>
<evidence type="ECO:0000313" key="1">
    <source>
        <dbReference type="EMBL" id="KAK4116049.1"/>
    </source>
</evidence>
<organism evidence="1 2">
    <name type="scientific">Canariomyces notabilis</name>
    <dbReference type="NCBI Taxonomy" id="2074819"/>
    <lineage>
        <taxon>Eukaryota</taxon>
        <taxon>Fungi</taxon>
        <taxon>Dikarya</taxon>
        <taxon>Ascomycota</taxon>
        <taxon>Pezizomycotina</taxon>
        <taxon>Sordariomycetes</taxon>
        <taxon>Sordariomycetidae</taxon>
        <taxon>Sordariales</taxon>
        <taxon>Chaetomiaceae</taxon>
        <taxon>Canariomyces</taxon>
    </lineage>
</organism>
<evidence type="ECO:0000313" key="2">
    <source>
        <dbReference type="Proteomes" id="UP001302812"/>
    </source>
</evidence>
<dbReference type="RefSeq" id="XP_064673619.1">
    <property type="nucleotide sequence ID" value="XM_064814229.1"/>
</dbReference>
<proteinExistence type="predicted"/>
<dbReference type="GeneID" id="89938354"/>
<dbReference type="Proteomes" id="UP001302812">
    <property type="component" value="Unassembled WGS sequence"/>
</dbReference>
<reference evidence="1" key="2">
    <citation type="submission" date="2023-05" db="EMBL/GenBank/DDBJ databases">
        <authorList>
            <consortium name="Lawrence Berkeley National Laboratory"/>
            <person name="Steindorff A."/>
            <person name="Hensen N."/>
            <person name="Bonometti L."/>
            <person name="Westerberg I."/>
            <person name="Brannstrom I.O."/>
            <person name="Guillou S."/>
            <person name="Cros-Aarteil S."/>
            <person name="Calhoun S."/>
            <person name="Haridas S."/>
            <person name="Kuo A."/>
            <person name="Mondo S."/>
            <person name="Pangilinan J."/>
            <person name="Riley R."/>
            <person name="Labutti K."/>
            <person name="Andreopoulos B."/>
            <person name="Lipzen A."/>
            <person name="Chen C."/>
            <person name="Yanf M."/>
            <person name="Daum C."/>
            <person name="Ng V."/>
            <person name="Clum A."/>
            <person name="Ohm R."/>
            <person name="Martin F."/>
            <person name="Silar P."/>
            <person name="Natvig D."/>
            <person name="Lalanne C."/>
            <person name="Gautier V."/>
            <person name="Ament-Velasquez S.L."/>
            <person name="Kruys A."/>
            <person name="Hutchinson M.I."/>
            <person name="Powell A.J."/>
            <person name="Barry K."/>
            <person name="Miller A.N."/>
            <person name="Grigoriev I.V."/>
            <person name="Debuchy R."/>
            <person name="Gladieux P."/>
            <person name="Thoren M.H."/>
            <person name="Johannesson H."/>
        </authorList>
    </citation>
    <scope>NUCLEOTIDE SEQUENCE</scope>
    <source>
        <strain evidence="1">CBS 508.74</strain>
    </source>
</reference>
<accession>A0AAN6YX11</accession>
<sequence>MARLNEGIQMAWRIFGLEYTTTTQNTPGLTRKGFRDLMVRNAIMYPPGQARAYDMLLAKHRARLVALGAMLPAGEIAMECFMPAGIPATGDGETQRVYREQQANWVWEYKARFTIAHMGCLAGGAREPAGGWGLAMQLENFKHNMTMDALGPGYREPNGSVGIPFTIRVD</sequence>
<name>A0AAN6YX11_9PEZI</name>
<dbReference type="EMBL" id="MU853333">
    <property type="protein sequence ID" value="KAK4116049.1"/>
    <property type="molecule type" value="Genomic_DNA"/>
</dbReference>
<reference evidence="1" key="1">
    <citation type="journal article" date="2023" name="Mol. Phylogenet. Evol.">
        <title>Genome-scale phylogeny and comparative genomics of the fungal order Sordariales.</title>
        <authorList>
            <person name="Hensen N."/>
            <person name="Bonometti L."/>
            <person name="Westerberg I."/>
            <person name="Brannstrom I.O."/>
            <person name="Guillou S."/>
            <person name="Cros-Aarteil S."/>
            <person name="Calhoun S."/>
            <person name="Haridas S."/>
            <person name="Kuo A."/>
            <person name="Mondo S."/>
            <person name="Pangilinan J."/>
            <person name="Riley R."/>
            <person name="LaButti K."/>
            <person name="Andreopoulos B."/>
            <person name="Lipzen A."/>
            <person name="Chen C."/>
            <person name="Yan M."/>
            <person name="Daum C."/>
            <person name="Ng V."/>
            <person name="Clum A."/>
            <person name="Steindorff A."/>
            <person name="Ohm R.A."/>
            <person name="Martin F."/>
            <person name="Silar P."/>
            <person name="Natvig D.O."/>
            <person name="Lalanne C."/>
            <person name="Gautier V."/>
            <person name="Ament-Velasquez S.L."/>
            <person name="Kruys A."/>
            <person name="Hutchinson M.I."/>
            <person name="Powell A.J."/>
            <person name="Barry K."/>
            <person name="Miller A.N."/>
            <person name="Grigoriev I.V."/>
            <person name="Debuchy R."/>
            <person name="Gladieux P."/>
            <person name="Hiltunen Thoren M."/>
            <person name="Johannesson H."/>
        </authorList>
    </citation>
    <scope>NUCLEOTIDE SEQUENCE</scope>
    <source>
        <strain evidence="1">CBS 508.74</strain>
    </source>
</reference>
<protein>
    <submittedName>
        <fullName evidence="1">Uncharacterized protein</fullName>
    </submittedName>
</protein>
<dbReference type="AlphaFoldDB" id="A0AAN6YX11"/>
<comment type="caution">
    <text evidence="1">The sequence shown here is derived from an EMBL/GenBank/DDBJ whole genome shotgun (WGS) entry which is preliminary data.</text>
</comment>
<keyword evidence="2" id="KW-1185">Reference proteome</keyword>